<proteinExistence type="predicted"/>
<comment type="caution">
    <text evidence="2">The sequence shown here is derived from an EMBL/GenBank/DDBJ whole genome shotgun (WGS) entry which is preliminary data.</text>
</comment>
<name>A0ABS6UE31_9PSEU</name>
<keyword evidence="1" id="KW-1133">Transmembrane helix</keyword>
<feature type="transmembrane region" description="Helical" evidence="1">
    <location>
        <begin position="230"/>
        <end position="252"/>
    </location>
</feature>
<gene>
    <name evidence="2" type="ORF">I4I82_22795</name>
</gene>
<feature type="transmembrane region" description="Helical" evidence="1">
    <location>
        <begin position="311"/>
        <end position="332"/>
    </location>
</feature>
<evidence type="ECO:0000313" key="3">
    <source>
        <dbReference type="Proteomes" id="UP000694300"/>
    </source>
</evidence>
<evidence type="ECO:0000313" key="2">
    <source>
        <dbReference type="EMBL" id="MBW0130486.1"/>
    </source>
</evidence>
<dbReference type="Proteomes" id="UP000694300">
    <property type="component" value="Unassembled WGS sequence"/>
</dbReference>
<feature type="transmembrane region" description="Helical" evidence="1">
    <location>
        <begin position="194"/>
        <end position="218"/>
    </location>
</feature>
<dbReference type="EMBL" id="JADQDF010000001">
    <property type="protein sequence ID" value="MBW0130486.1"/>
    <property type="molecule type" value="Genomic_DNA"/>
</dbReference>
<feature type="transmembrane region" description="Helical" evidence="1">
    <location>
        <begin position="264"/>
        <end position="291"/>
    </location>
</feature>
<dbReference type="RefSeq" id="WP_218594040.1">
    <property type="nucleotide sequence ID" value="NZ_JADQDE010000398.1"/>
</dbReference>
<keyword evidence="1" id="KW-0472">Membrane</keyword>
<reference evidence="2 3" key="1">
    <citation type="submission" date="2020-11" db="EMBL/GenBank/DDBJ databases">
        <title>Pseudonocardia abyssalis sp. nov. and Pseudonocardia oceani sp. nov., description and phylogenomic analysis of two novel actinomycetes isolated from the deep Southern Ocean.</title>
        <authorList>
            <person name="Parra J."/>
        </authorList>
    </citation>
    <scope>NUCLEOTIDE SEQUENCE [LARGE SCALE GENOMIC DNA]</scope>
    <source>
        <strain evidence="3">KRD185</strain>
    </source>
</reference>
<keyword evidence="1" id="KW-0812">Transmembrane</keyword>
<evidence type="ECO:0008006" key="4">
    <source>
        <dbReference type="Google" id="ProtNLM"/>
    </source>
</evidence>
<accession>A0ABS6UE31</accession>
<sequence>MTGPGDTPHPRRNVVVGLLADPGLPAVAAQRIAQTLPARLTDEIDDDVDWAVDVVLEPFEVAPDADRVIDKARRRVQGTRWDVAVCLTDIALLADAGPVVAQLGHADRVALVSLPALGGLRLRRRLADLVVALVAEVGVTGVGPPGPSPVRLARLARRATPGSNDIDLELVLHPGHGRARLLAGMVRANQPWQLTLGLSTALAGAATGSVFGILYSSVWSLAVAMEPWRLAVATTAALAVFVVWLIAGHDLWERRSAGLRLRPLLNLGTGLTVVCGVLLFYAILVAANILATGLLLPPEHLASVLGRPIDPAVYLRIALMASVLGLVAGAVGSGLEKDETVRQAAYSTREQQRRRQLGDAG</sequence>
<organism evidence="2 3">
    <name type="scientific">Pseudonocardia oceani</name>
    <dbReference type="NCBI Taxonomy" id="2792013"/>
    <lineage>
        <taxon>Bacteria</taxon>
        <taxon>Bacillati</taxon>
        <taxon>Actinomycetota</taxon>
        <taxon>Actinomycetes</taxon>
        <taxon>Pseudonocardiales</taxon>
        <taxon>Pseudonocardiaceae</taxon>
        <taxon>Pseudonocardia</taxon>
    </lineage>
</organism>
<evidence type="ECO:0000256" key="1">
    <source>
        <dbReference type="SAM" id="Phobius"/>
    </source>
</evidence>
<protein>
    <recommendedName>
        <fullName evidence="4">5,10-methylene-tetrahydrofolate dehydrogenase/Methenyl tetrahydrofolate cyclohydrolase</fullName>
    </recommendedName>
</protein>
<keyword evidence="3" id="KW-1185">Reference proteome</keyword>